<organism evidence="5 6">
    <name type="scientific">Lophium mytilinum</name>
    <dbReference type="NCBI Taxonomy" id="390894"/>
    <lineage>
        <taxon>Eukaryota</taxon>
        <taxon>Fungi</taxon>
        <taxon>Dikarya</taxon>
        <taxon>Ascomycota</taxon>
        <taxon>Pezizomycotina</taxon>
        <taxon>Dothideomycetes</taxon>
        <taxon>Pleosporomycetidae</taxon>
        <taxon>Mytilinidiales</taxon>
        <taxon>Mytilinidiaceae</taxon>
        <taxon>Lophium</taxon>
    </lineage>
</organism>
<dbReference type="Pfam" id="PF00249">
    <property type="entry name" value="Myb_DNA-binding"/>
    <property type="match status" value="1"/>
</dbReference>
<dbReference type="CDD" id="cd11660">
    <property type="entry name" value="SANT_TRF"/>
    <property type="match status" value="1"/>
</dbReference>
<dbReference type="Gene3D" id="1.10.10.60">
    <property type="entry name" value="Homeodomain-like"/>
    <property type="match status" value="2"/>
</dbReference>
<evidence type="ECO:0000313" key="6">
    <source>
        <dbReference type="Proteomes" id="UP000799750"/>
    </source>
</evidence>
<feature type="compositionally biased region" description="Basic residues" evidence="2">
    <location>
        <begin position="374"/>
        <end position="385"/>
    </location>
</feature>
<evidence type="ECO:0000259" key="3">
    <source>
        <dbReference type="PROSITE" id="PS50090"/>
    </source>
</evidence>
<evidence type="ECO:0008006" key="7">
    <source>
        <dbReference type="Google" id="ProtNLM"/>
    </source>
</evidence>
<feature type="compositionally biased region" description="Polar residues" evidence="2">
    <location>
        <begin position="117"/>
        <end position="132"/>
    </location>
</feature>
<dbReference type="AlphaFoldDB" id="A0A6A6QB11"/>
<evidence type="ECO:0000256" key="1">
    <source>
        <dbReference type="ARBA" id="ARBA00023242"/>
    </source>
</evidence>
<feature type="region of interest" description="Disordered" evidence="2">
    <location>
        <begin position="254"/>
        <end position="274"/>
    </location>
</feature>
<dbReference type="PANTHER" id="PTHR46734">
    <property type="entry name" value="TELOMERIC REPEAT-BINDING FACTOR 1 TERF1"/>
    <property type="match status" value="1"/>
</dbReference>
<dbReference type="OrthoDB" id="608866at2759"/>
<feature type="region of interest" description="Disordered" evidence="2">
    <location>
        <begin position="100"/>
        <end position="132"/>
    </location>
</feature>
<feature type="compositionally biased region" description="Basic and acidic residues" evidence="2">
    <location>
        <begin position="257"/>
        <end position="268"/>
    </location>
</feature>
<dbReference type="EMBL" id="MU004200">
    <property type="protein sequence ID" value="KAF2488813.1"/>
    <property type="molecule type" value="Genomic_DNA"/>
</dbReference>
<protein>
    <recommendedName>
        <fullName evidence="7">Myb-like domain-containing protein</fullName>
    </recommendedName>
</protein>
<dbReference type="SMART" id="SM00717">
    <property type="entry name" value="SANT"/>
    <property type="match status" value="2"/>
</dbReference>
<dbReference type="InterPro" id="IPR017930">
    <property type="entry name" value="Myb_dom"/>
</dbReference>
<feature type="domain" description="HTH myb-type" evidence="4">
    <location>
        <begin position="272"/>
        <end position="331"/>
    </location>
</feature>
<gene>
    <name evidence="5" type="ORF">BU16DRAFT_544969</name>
</gene>
<dbReference type="SUPFAM" id="SSF46689">
    <property type="entry name" value="Homeodomain-like"/>
    <property type="match status" value="2"/>
</dbReference>
<feature type="compositionally biased region" description="Basic and acidic residues" evidence="2">
    <location>
        <begin position="394"/>
        <end position="410"/>
    </location>
</feature>
<evidence type="ECO:0000313" key="5">
    <source>
        <dbReference type="EMBL" id="KAF2488813.1"/>
    </source>
</evidence>
<keyword evidence="1" id="KW-0539">Nucleus</keyword>
<evidence type="ECO:0000259" key="4">
    <source>
        <dbReference type="PROSITE" id="PS51294"/>
    </source>
</evidence>
<accession>A0A6A6QB11</accession>
<keyword evidence="6" id="KW-1185">Reference proteome</keyword>
<feature type="region of interest" description="Disordered" evidence="2">
    <location>
        <begin position="339"/>
        <end position="411"/>
    </location>
</feature>
<dbReference type="Proteomes" id="UP000799750">
    <property type="component" value="Unassembled WGS sequence"/>
</dbReference>
<dbReference type="PANTHER" id="PTHR46734:SF1">
    <property type="entry name" value="TELOMERIC REPEAT-BINDING FACTOR 1"/>
    <property type="match status" value="1"/>
</dbReference>
<sequence length="773" mass="82060">MTPRMEPRIASLLGDPASSFLLDPPLLSQSNHGDQSQSRQNDTLPRIQLPSPPKRRAGRTIPLTEVLNFDGDGSRGPNGDSSTGVIGGFSGRLGDILLDGGVGNVGPRKKRRVESPPASTSSTTILSGTDNATGGGARLGEYSGGHVAAHENGSTHIAGSGGMASVLNNDLMLPKPHPPPAKKKGRRPRIPPLLQGLHHPPPDAGLFPPITGGRAVAGSRVGEGAEERVILDVPVVGERALHDDSREETRALVVEPSGEKENADEEKGQGNTNVKKRNKWTEQETKDLLQGVSKFGIGNWKKILDCDEYSFSGRTSVDLKDRFRTCCPDEYVNYRAAGKVGGKKSKSSTMSNRPSLENLTLSKSSPLGSPNLRPARKPRSGTHRKGAQELAEMGIEKPFEKSKRRERHEFTDEDDAALMKGFDKHGPVWNAIKSDTELGFESRKPADLRDRFRIRFPDEYTKAGFKLKPKEEKKHKDAGTNVQVGAKVKVATNSVTIKSSNNSDPSLHSAQPSLQNNTAAASIPKLLAPLQTAFPISFDDFASEAEDDTAYSPITLSRNILQFQWGDTNPSYMNPSNGGASTNAPASITSHLNFHNLGGMDQFHIDPLATLKLPPASSSTTSYSAFPPAAPPTNPVNASLAHSSYGSGVKGQQGQNFSTNLPTLVFPSAPQYSGRASGNGVNLPPPADLLNGLDLDGRMSTGWGMDTQPSQFLWDDGLGASGYVATGSGGLTAASGIGNGGQGSGVNAPGTVQVRGMFESDGLGERSLLNSSI</sequence>
<proteinExistence type="predicted"/>
<feature type="compositionally biased region" description="Polar residues" evidence="2">
    <location>
        <begin position="27"/>
        <end position="43"/>
    </location>
</feature>
<feature type="region of interest" description="Disordered" evidence="2">
    <location>
        <begin position="1"/>
        <end position="83"/>
    </location>
</feature>
<name>A0A6A6QB11_9PEZI</name>
<evidence type="ECO:0000256" key="2">
    <source>
        <dbReference type="SAM" id="MobiDB-lite"/>
    </source>
</evidence>
<feature type="region of interest" description="Disordered" evidence="2">
    <location>
        <begin position="174"/>
        <end position="203"/>
    </location>
</feature>
<feature type="domain" description="Myb-like" evidence="3">
    <location>
        <begin position="272"/>
        <end position="325"/>
    </location>
</feature>
<dbReference type="PROSITE" id="PS50090">
    <property type="entry name" value="MYB_LIKE"/>
    <property type="match status" value="1"/>
</dbReference>
<dbReference type="InterPro" id="IPR009057">
    <property type="entry name" value="Homeodomain-like_sf"/>
</dbReference>
<reference evidence="5" key="1">
    <citation type="journal article" date="2020" name="Stud. Mycol.">
        <title>101 Dothideomycetes genomes: a test case for predicting lifestyles and emergence of pathogens.</title>
        <authorList>
            <person name="Haridas S."/>
            <person name="Albert R."/>
            <person name="Binder M."/>
            <person name="Bloem J."/>
            <person name="Labutti K."/>
            <person name="Salamov A."/>
            <person name="Andreopoulos B."/>
            <person name="Baker S."/>
            <person name="Barry K."/>
            <person name="Bills G."/>
            <person name="Bluhm B."/>
            <person name="Cannon C."/>
            <person name="Castanera R."/>
            <person name="Culley D."/>
            <person name="Daum C."/>
            <person name="Ezra D."/>
            <person name="Gonzalez J."/>
            <person name="Henrissat B."/>
            <person name="Kuo A."/>
            <person name="Liang C."/>
            <person name="Lipzen A."/>
            <person name="Lutzoni F."/>
            <person name="Magnuson J."/>
            <person name="Mondo S."/>
            <person name="Nolan M."/>
            <person name="Ohm R."/>
            <person name="Pangilinan J."/>
            <person name="Park H.-J."/>
            <person name="Ramirez L."/>
            <person name="Alfaro M."/>
            <person name="Sun H."/>
            <person name="Tritt A."/>
            <person name="Yoshinaga Y."/>
            <person name="Zwiers L.-H."/>
            <person name="Turgeon B."/>
            <person name="Goodwin S."/>
            <person name="Spatafora J."/>
            <person name="Crous P."/>
            <person name="Grigoriev I."/>
        </authorList>
    </citation>
    <scope>NUCLEOTIDE SEQUENCE</scope>
    <source>
        <strain evidence="5">CBS 269.34</strain>
    </source>
</reference>
<dbReference type="InterPro" id="IPR052450">
    <property type="entry name" value="TRBD-Containing_Protein"/>
</dbReference>
<feature type="compositionally biased region" description="Basic residues" evidence="2">
    <location>
        <begin position="180"/>
        <end position="189"/>
    </location>
</feature>
<feature type="compositionally biased region" description="Polar residues" evidence="2">
    <location>
        <begin position="349"/>
        <end position="368"/>
    </location>
</feature>
<dbReference type="PROSITE" id="PS51294">
    <property type="entry name" value="HTH_MYB"/>
    <property type="match status" value="1"/>
</dbReference>
<dbReference type="InterPro" id="IPR001005">
    <property type="entry name" value="SANT/Myb"/>
</dbReference>